<dbReference type="CDD" id="cd06173">
    <property type="entry name" value="MFS_MefA_like"/>
    <property type="match status" value="1"/>
</dbReference>
<evidence type="ECO:0000256" key="5">
    <source>
        <dbReference type="ARBA" id="ARBA00023136"/>
    </source>
</evidence>
<dbReference type="PANTHER" id="PTHR23513">
    <property type="entry name" value="INTEGRAL MEMBRANE EFFLUX PROTEIN-RELATED"/>
    <property type="match status" value="1"/>
</dbReference>
<feature type="non-terminal residue" evidence="8">
    <location>
        <position position="236"/>
    </location>
</feature>
<dbReference type="AlphaFoldDB" id="A0A931AD64"/>
<dbReference type="InterPro" id="IPR036259">
    <property type="entry name" value="MFS_trans_sf"/>
</dbReference>
<feature type="transmembrane region" description="Helical" evidence="7">
    <location>
        <begin position="73"/>
        <end position="96"/>
    </location>
</feature>
<reference evidence="8" key="1">
    <citation type="submission" date="2020-11" db="EMBL/GenBank/DDBJ databases">
        <title>Whole-genome analyses of Nonomuraea sp. K274.</title>
        <authorList>
            <person name="Veyisoglu A."/>
        </authorList>
    </citation>
    <scope>NUCLEOTIDE SEQUENCE</scope>
    <source>
        <strain evidence="8">K274</strain>
    </source>
</reference>
<dbReference type="RefSeq" id="WP_195899709.1">
    <property type="nucleotide sequence ID" value="NZ_JADOGI010000134.1"/>
</dbReference>
<feature type="compositionally biased region" description="Basic and acidic residues" evidence="6">
    <location>
        <begin position="224"/>
        <end position="236"/>
    </location>
</feature>
<protein>
    <submittedName>
        <fullName evidence="8">MFS transporter</fullName>
    </submittedName>
</protein>
<feature type="transmembrane region" description="Helical" evidence="7">
    <location>
        <begin position="12"/>
        <end position="36"/>
    </location>
</feature>
<evidence type="ECO:0000256" key="6">
    <source>
        <dbReference type="SAM" id="MobiDB-lite"/>
    </source>
</evidence>
<dbReference type="EMBL" id="JADOGI010000134">
    <property type="protein sequence ID" value="MBF8190797.1"/>
    <property type="molecule type" value="Genomic_DNA"/>
</dbReference>
<name>A0A931AD64_9ACTN</name>
<evidence type="ECO:0000313" key="8">
    <source>
        <dbReference type="EMBL" id="MBF8190797.1"/>
    </source>
</evidence>
<evidence type="ECO:0000256" key="1">
    <source>
        <dbReference type="ARBA" id="ARBA00004651"/>
    </source>
</evidence>
<dbReference type="Proteomes" id="UP000605361">
    <property type="component" value="Unassembled WGS sequence"/>
</dbReference>
<accession>A0A931AD64</accession>
<dbReference type="GO" id="GO:0022857">
    <property type="term" value="F:transmembrane transporter activity"/>
    <property type="evidence" value="ECO:0007669"/>
    <property type="project" value="InterPro"/>
</dbReference>
<sequence length="236" mass="24808">MGRGGDFRRFVWANGVTQMGTQVTIVALPLTALLVLDAGAFELGLLSAVQMAAFLLIGLPAGVWVDRWRRRPVLIWSDLARGLAVVSIPVAAWFGGLTLPHLYAVAAVLGVGTVFFDVAQMSFLPAIVPKERLERANSGLEVTRNVSVLAGPGVGGWLVTALTAPFALLADAVAYLASALLLSGITATESHHRTNDAPARPAADRPPRRADDHSARPADGSGRSTDRSGRGLEDVG</sequence>
<dbReference type="Gene3D" id="1.20.1250.20">
    <property type="entry name" value="MFS general substrate transporter like domains"/>
    <property type="match status" value="1"/>
</dbReference>
<dbReference type="PANTHER" id="PTHR23513:SF6">
    <property type="entry name" value="MAJOR FACILITATOR SUPERFAMILY ASSOCIATED DOMAIN-CONTAINING PROTEIN"/>
    <property type="match status" value="1"/>
</dbReference>
<gene>
    <name evidence="8" type="ORF">ITP53_34840</name>
</gene>
<keyword evidence="9" id="KW-1185">Reference proteome</keyword>
<feature type="transmembrane region" description="Helical" evidence="7">
    <location>
        <begin position="48"/>
        <end position="66"/>
    </location>
</feature>
<evidence type="ECO:0000256" key="3">
    <source>
        <dbReference type="ARBA" id="ARBA00022692"/>
    </source>
</evidence>
<dbReference type="Pfam" id="PF07690">
    <property type="entry name" value="MFS_1"/>
    <property type="match status" value="1"/>
</dbReference>
<feature type="transmembrane region" description="Helical" evidence="7">
    <location>
        <begin position="102"/>
        <end position="128"/>
    </location>
</feature>
<evidence type="ECO:0000313" key="9">
    <source>
        <dbReference type="Proteomes" id="UP000605361"/>
    </source>
</evidence>
<feature type="compositionally biased region" description="Basic and acidic residues" evidence="6">
    <location>
        <begin position="202"/>
        <end position="216"/>
    </location>
</feature>
<comment type="caution">
    <text evidence="8">The sequence shown here is derived from an EMBL/GenBank/DDBJ whole genome shotgun (WGS) entry which is preliminary data.</text>
</comment>
<evidence type="ECO:0000256" key="2">
    <source>
        <dbReference type="ARBA" id="ARBA00022475"/>
    </source>
</evidence>
<dbReference type="InterPro" id="IPR011701">
    <property type="entry name" value="MFS"/>
</dbReference>
<comment type="subcellular location">
    <subcellularLocation>
        <location evidence="1">Cell membrane</location>
        <topology evidence="1">Multi-pass membrane protein</topology>
    </subcellularLocation>
</comment>
<feature type="region of interest" description="Disordered" evidence="6">
    <location>
        <begin position="190"/>
        <end position="236"/>
    </location>
</feature>
<keyword evidence="4 7" id="KW-1133">Transmembrane helix</keyword>
<proteinExistence type="predicted"/>
<organism evidence="8 9">
    <name type="scientific">Nonomuraea cypriaca</name>
    <dbReference type="NCBI Taxonomy" id="1187855"/>
    <lineage>
        <taxon>Bacteria</taxon>
        <taxon>Bacillati</taxon>
        <taxon>Actinomycetota</taxon>
        <taxon>Actinomycetes</taxon>
        <taxon>Streptosporangiales</taxon>
        <taxon>Streptosporangiaceae</taxon>
        <taxon>Nonomuraea</taxon>
    </lineage>
</organism>
<keyword evidence="3 7" id="KW-0812">Transmembrane</keyword>
<keyword evidence="5 7" id="KW-0472">Membrane</keyword>
<evidence type="ECO:0000256" key="7">
    <source>
        <dbReference type="SAM" id="Phobius"/>
    </source>
</evidence>
<keyword evidence="2" id="KW-1003">Cell membrane</keyword>
<evidence type="ECO:0000256" key="4">
    <source>
        <dbReference type="ARBA" id="ARBA00022989"/>
    </source>
</evidence>
<dbReference type="SUPFAM" id="SSF103473">
    <property type="entry name" value="MFS general substrate transporter"/>
    <property type="match status" value="1"/>
</dbReference>
<dbReference type="GO" id="GO:0005886">
    <property type="term" value="C:plasma membrane"/>
    <property type="evidence" value="ECO:0007669"/>
    <property type="project" value="UniProtKB-SubCell"/>
</dbReference>